<dbReference type="AlphaFoldDB" id="A0A2A2JH78"/>
<evidence type="ECO:0000313" key="2">
    <source>
        <dbReference type="EMBL" id="PAV60961.1"/>
    </source>
</evidence>
<keyword evidence="3" id="KW-1185">Reference proteome</keyword>
<proteinExistence type="predicted"/>
<keyword evidence="1" id="KW-0812">Transmembrane</keyword>
<organism evidence="2 3">
    <name type="scientific">Diploscapter pachys</name>
    <dbReference type="NCBI Taxonomy" id="2018661"/>
    <lineage>
        <taxon>Eukaryota</taxon>
        <taxon>Metazoa</taxon>
        <taxon>Ecdysozoa</taxon>
        <taxon>Nematoda</taxon>
        <taxon>Chromadorea</taxon>
        <taxon>Rhabditida</taxon>
        <taxon>Rhabditina</taxon>
        <taxon>Rhabditomorpha</taxon>
        <taxon>Rhabditoidea</taxon>
        <taxon>Rhabditidae</taxon>
        <taxon>Diploscapter</taxon>
    </lineage>
</organism>
<gene>
    <name evidence="2" type="ORF">WR25_25796</name>
</gene>
<evidence type="ECO:0000313" key="3">
    <source>
        <dbReference type="Proteomes" id="UP000218231"/>
    </source>
</evidence>
<accession>A0A2A2JH78</accession>
<reference evidence="2 3" key="1">
    <citation type="journal article" date="2017" name="Curr. Biol.">
        <title>Genome architecture and evolution of a unichromosomal asexual nematode.</title>
        <authorList>
            <person name="Fradin H."/>
            <person name="Zegar C."/>
            <person name="Gutwein M."/>
            <person name="Lucas J."/>
            <person name="Kovtun M."/>
            <person name="Corcoran D."/>
            <person name="Baugh L.R."/>
            <person name="Kiontke K."/>
            <person name="Gunsalus K."/>
            <person name="Fitch D.H."/>
            <person name="Piano F."/>
        </authorList>
    </citation>
    <scope>NUCLEOTIDE SEQUENCE [LARGE SCALE GENOMIC DNA]</scope>
    <source>
        <strain evidence="2">PF1309</strain>
    </source>
</reference>
<feature type="transmembrane region" description="Helical" evidence="1">
    <location>
        <begin position="21"/>
        <end position="41"/>
    </location>
</feature>
<comment type="caution">
    <text evidence="2">The sequence shown here is derived from an EMBL/GenBank/DDBJ whole genome shotgun (WGS) entry which is preliminary data.</text>
</comment>
<keyword evidence="1" id="KW-0472">Membrane</keyword>
<dbReference type="STRING" id="2018661.A0A2A2JH78"/>
<keyword evidence="1" id="KW-1133">Transmembrane helix</keyword>
<dbReference type="EMBL" id="LIAE01010441">
    <property type="protein sequence ID" value="PAV60961.1"/>
    <property type="molecule type" value="Genomic_DNA"/>
</dbReference>
<feature type="transmembrane region" description="Helical" evidence="1">
    <location>
        <begin position="53"/>
        <end position="75"/>
    </location>
</feature>
<dbReference type="Proteomes" id="UP000218231">
    <property type="component" value="Unassembled WGS sequence"/>
</dbReference>
<sequence>MYGNSKAFVVRPQKQINKKEMALFTQFFVISLSYLSTWTTWQWAWYISESKWTGFITSSLFFINISISSAVNIIFNSTLRREIKDLIFFSTQSRMDKRRAITVSVMHITTAV</sequence>
<evidence type="ECO:0000256" key="1">
    <source>
        <dbReference type="SAM" id="Phobius"/>
    </source>
</evidence>
<protein>
    <submittedName>
        <fullName evidence="2">Uncharacterized protein</fullName>
    </submittedName>
</protein>
<dbReference type="OrthoDB" id="10017003at2759"/>
<name>A0A2A2JH78_9BILA</name>